<reference evidence="2 3" key="1">
    <citation type="journal article" date="2016" name="Gut Pathog.">
        <title>Whole genome sequencing of "Faecalibaculum rodentium" ALO17, isolated from C57BL/6J laboratory mouse feces.</title>
        <authorList>
            <person name="Lim S."/>
            <person name="Chang D.H."/>
            <person name="Ahn S."/>
            <person name="Kim B.C."/>
        </authorList>
    </citation>
    <scope>NUCLEOTIDE SEQUENCE [LARGE SCALE GENOMIC DNA]</scope>
    <source>
        <strain evidence="2 3">Alo17</strain>
    </source>
</reference>
<evidence type="ECO:0000256" key="1">
    <source>
        <dbReference type="SAM" id="Phobius"/>
    </source>
</evidence>
<name>A0A140DVV4_9FIRM</name>
<organism evidence="2 3">
    <name type="scientific">Faecalibaculum rodentium</name>
    <dbReference type="NCBI Taxonomy" id="1702221"/>
    <lineage>
        <taxon>Bacteria</taxon>
        <taxon>Bacillati</taxon>
        <taxon>Bacillota</taxon>
        <taxon>Erysipelotrichia</taxon>
        <taxon>Erysipelotrichales</taxon>
        <taxon>Erysipelotrichaceae</taxon>
        <taxon>Faecalibaculum</taxon>
    </lineage>
</organism>
<accession>A0A140DVV4</accession>
<keyword evidence="1" id="KW-1133">Transmembrane helix</keyword>
<dbReference type="AlphaFoldDB" id="A0A140DVV4"/>
<feature type="transmembrane region" description="Helical" evidence="1">
    <location>
        <begin position="26"/>
        <end position="56"/>
    </location>
</feature>
<evidence type="ECO:0000313" key="3">
    <source>
        <dbReference type="Proteomes" id="UP000069771"/>
    </source>
</evidence>
<proteinExistence type="predicted"/>
<dbReference type="KEGG" id="fro:AALO17_16470"/>
<gene>
    <name evidence="2" type="ORF">AALO17_16470</name>
</gene>
<dbReference type="EMBL" id="CP011391">
    <property type="protein sequence ID" value="AMK54781.1"/>
    <property type="molecule type" value="Genomic_DNA"/>
</dbReference>
<dbReference type="GeneID" id="78478316"/>
<dbReference type="Proteomes" id="UP000069771">
    <property type="component" value="Chromosome"/>
</dbReference>
<protein>
    <submittedName>
        <fullName evidence="2">Uncharacterized protein</fullName>
    </submittedName>
</protein>
<keyword evidence="1" id="KW-0472">Membrane</keyword>
<keyword evidence="1" id="KW-0812">Transmembrane</keyword>
<sequence length="60" mass="6344">MLKAAAVILLSLAVLKKGGSLVLKVILALLCLSVFLFVGQVLFFVAALVLGLNVVLRHAR</sequence>
<dbReference type="RefSeq" id="WP_067557636.1">
    <property type="nucleotide sequence ID" value="NZ_CAMTBT010000021.1"/>
</dbReference>
<evidence type="ECO:0000313" key="2">
    <source>
        <dbReference type="EMBL" id="AMK54781.1"/>
    </source>
</evidence>
<keyword evidence="3" id="KW-1185">Reference proteome</keyword>